<dbReference type="AlphaFoldDB" id="A0A2Z7CXA6"/>
<keyword evidence="3" id="KW-1185">Reference proteome</keyword>
<evidence type="ECO:0000256" key="1">
    <source>
        <dbReference type="SAM" id="MobiDB-lite"/>
    </source>
</evidence>
<dbReference type="EMBL" id="KQ993040">
    <property type="protein sequence ID" value="KZV49466.1"/>
    <property type="molecule type" value="Genomic_DNA"/>
</dbReference>
<sequence>MSKLKAVKNLTPVLPLNKVLTVHTKLRTVGIPYPEAETSGRTIKFHCTKKPATSRSSPRSFDNLNWVTIGRATHKEPSATKIIENKGWNQQKSREETLGHQPLLTTDFSSSSQRNQQQPSDVVFSKEHQNDAASTNSNDTASLQQLTTDSLQNNQRLVSRNKSRRRKGTRHLCCQQLDKSVTLKTLRFNLSKRRRVAPTTGSSNQQLVTQLEQFLTTQQLIALQFSSQHQKIDQHVSLSRYSSRSMQLPPVDTFSSATTE</sequence>
<proteinExistence type="predicted"/>
<feature type="compositionally biased region" description="Basic residues" evidence="1">
    <location>
        <begin position="159"/>
        <end position="170"/>
    </location>
</feature>
<feature type="region of interest" description="Disordered" evidence="1">
    <location>
        <begin position="77"/>
        <end position="170"/>
    </location>
</feature>
<dbReference type="Proteomes" id="UP000250235">
    <property type="component" value="Unassembled WGS sequence"/>
</dbReference>
<feature type="compositionally biased region" description="Low complexity" evidence="1">
    <location>
        <begin position="109"/>
        <end position="120"/>
    </location>
</feature>
<organism evidence="2 3">
    <name type="scientific">Dorcoceras hygrometricum</name>
    <dbReference type="NCBI Taxonomy" id="472368"/>
    <lineage>
        <taxon>Eukaryota</taxon>
        <taxon>Viridiplantae</taxon>
        <taxon>Streptophyta</taxon>
        <taxon>Embryophyta</taxon>
        <taxon>Tracheophyta</taxon>
        <taxon>Spermatophyta</taxon>
        <taxon>Magnoliopsida</taxon>
        <taxon>eudicotyledons</taxon>
        <taxon>Gunneridae</taxon>
        <taxon>Pentapetalae</taxon>
        <taxon>asterids</taxon>
        <taxon>lamiids</taxon>
        <taxon>Lamiales</taxon>
        <taxon>Gesneriaceae</taxon>
        <taxon>Didymocarpoideae</taxon>
        <taxon>Trichosporeae</taxon>
        <taxon>Loxocarpinae</taxon>
        <taxon>Dorcoceras</taxon>
    </lineage>
</organism>
<accession>A0A2Z7CXA6</accession>
<evidence type="ECO:0000313" key="2">
    <source>
        <dbReference type="EMBL" id="KZV49466.1"/>
    </source>
</evidence>
<evidence type="ECO:0000313" key="3">
    <source>
        <dbReference type="Proteomes" id="UP000250235"/>
    </source>
</evidence>
<feature type="compositionally biased region" description="Polar residues" evidence="1">
    <location>
        <begin position="131"/>
        <end position="158"/>
    </location>
</feature>
<protein>
    <submittedName>
        <fullName evidence="2">Uncharacterized protein</fullName>
    </submittedName>
</protein>
<gene>
    <name evidence="2" type="ORF">F511_35961</name>
</gene>
<name>A0A2Z7CXA6_9LAMI</name>
<reference evidence="2 3" key="1">
    <citation type="journal article" date="2015" name="Proc. Natl. Acad. Sci. U.S.A.">
        <title>The resurrection genome of Boea hygrometrica: A blueprint for survival of dehydration.</title>
        <authorList>
            <person name="Xiao L."/>
            <person name="Yang G."/>
            <person name="Zhang L."/>
            <person name="Yang X."/>
            <person name="Zhao S."/>
            <person name="Ji Z."/>
            <person name="Zhou Q."/>
            <person name="Hu M."/>
            <person name="Wang Y."/>
            <person name="Chen M."/>
            <person name="Xu Y."/>
            <person name="Jin H."/>
            <person name="Xiao X."/>
            <person name="Hu G."/>
            <person name="Bao F."/>
            <person name="Hu Y."/>
            <person name="Wan P."/>
            <person name="Li L."/>
            <person name="Deng X."/>
            <person name="Kuang T."/>
            <person name="Xiang C."/>
            <person name="Zhu J.K."/>
            <person name="Oliver M.J."/>
            <person name="He Y."/>
        </authorList>
    </citation>
    <scope>NUCLEOTIDE SEQUENCE [LARGE SCALE GENOMIC DNA]</scope>
    <source>
        <strain evidence="3">cv. XS01</strain>
    </source>
</reference>